<keyword evidence="2 7" id="KW-0732">Signal</keyword>
<keyword evidence="9" id="KW-0449">Lipoprotein</keyword>
<dbReference type="GO" id="GO:0005615">
    <property type="term" value="C:extracellular space"/>
    <property type="evidence" value="ECO:0007669"/>
    <property type="project" value="TreeGrafter"/>
</dbReference>
<evidence type="ECO:0000256" key="3">
    <source>
        <dbReference type="ARBA" id="ARBA00022737"/>
    </source>
</evidence>
<feature type="compositionally biased region" description="Acidic residues" evidence="6">
    <location>
        <begin position="46"/>
        <end position="68"/>
    </location>
</feature>
<evidence type="ECO:0000256" key="1">
    <source>
        <dbReference type="ARBA" id="ARBA00008709"/>
    </source>
</evidence>
<feature type="region of interest" description="Disordered" evidence="6">
    <location>
        <begin position="44"/>
        <end position="78"/>
    </location>
</feature>
<feature type="chain" id="PRO_5002693722" evidence="7">
    <location>
        <begin position="23"/>
        <end position="621"/>
    </location>
</feature>
<dbReference type="InterPro" id="IPR011874">
    <property type="entry name" value="Fibro_Slime"/>
</dbReference>
<keyword evidence="10" id="KW-1185">Reference proteome</keyword>
<dbReference type="GO" id="GO:0006508">
    <property type="term" value="P:proteolysis"/>
    <property type="evidence" value="ECO:0007669"/>
    <property type="project" value="TreeGrafter"/>
</dbReference>
<dbReference type="NCBIfam" id="TIGR02232">
    <property type="entry name" value="myxo_disulf_rpt"/>
    <property type="match status" value="5"/>
</dbReference>
<feature type="signal peptide" evidence="7">
    <location>
        <begin position="1"/>
        <end position="22"/>
    </location>
</feature>
<dbReference type="GO" id="GO:0004222">
    <property type="term" value="F:metalloendopeptidase activity"/>
    <property type="evidence" value="ECO:0007669"/>
    <property type="project" value="TreeGrafter"/>
</dbReference>
<sequence>MSSHIRLSSVAATALVSLTACSSSGGDINQVQESITTFETAATVDDGNDEIDGDTMGGEEETLDEGTDSSESGGVPPNCGDGILTTDEACDDGNTEDGDGCSADCLTVDPGYQCQPPGEPCQMVVICGDGLVQLPELCDDGNTEDGDGCSAFCKVEIGWDCQGEPTSTCEETVCGDGIMEGAESCDDGNAIPLDGCDDQCQQEPNCPPMGACSSECGDGLVLGEECDDGNTLDGDGCSAECTVEDGFVCGQEECEMINGECILRVNSVYRDFSSNHPDFETSQAYGCVTDGSPPVNAQTKATFDMVAPTLDADIKPQWAAGNCASQSNFDQWYRDVPGVNTTVSSTIPLFPNGEGGFVNRFGPNGETWVALTNVQWAANTLAECEAMGCVPCPWDANVGCWADEVHYDGTPLFFPIDDIGGQFSPARIPEQYGYPGWPWESEVLGNNVQHNFHFTSEITYWFIYDEDVPATLDFTGDDDVWVFVNGSLVVDLGGIHVPIDGSVTVDAQLAGTLGLVDGEAYRVNVFHAERKTEGSSFRLTLSGFDTSRSECIPICGDGVVSLGEQCDDGVNDGGYGECGEGCMLDEYCGDGIVQEEFEDCDDGNFYNDDECPSSCIIVVIP</sequence>
<comment type="similarity">
    <text evidence="1">Belongs to the prespore-cell-inducing factor family.</text>
</comment>
<dbReference type="PROSITE" id="PS51257">
    <property type="entry name" value="PROKAR_LIPOPROTEIN"/>
    <property type="match status" value="1"/>
</dbReference>
<dbReference type="InterPro" id="IPR011658">
    <property type="entry name" value="PA14_dom"/>
</dbReference>
<dbReference type="eggNOG" id="COG1506">
    <property type="taxonomic scope" value="Bacteria"/>
</dbReference>
<dbReference type="InterPro" id="IPR011936">
    <property type="entry name" value="Myxo_disulph_rpt"/>
</dbReference>
<dbReference type="InterPro" id="IPR043543">
    <property type="entry name" value="PAPPA/PAPPA2"/>
</dbReference>
<dbReference type="GO" id="GO:0007166">
    <property type="term" value="P:cell surface receptor signaling pathway"/>
    <property type="evidence" value="ECO:0007669"/>
    <property type="project" value="TreeGrafter"/>
</dbReference>
<name>A6G6W7_9BACT</name>
<evidence type="ECO:0000256" key="2">
    <source>
        <dbReference type="ARBA" id="ARBA00022729"/>
    </source>
</evidence>
<evidence type="ECO:0000313" key="10">
    <source>
        <dbReference type="Proteomes" id="UP000005801"/>
    </source>
</evidence>
<dbReference type="STRING" id="391625.PPSIR1_06211"/>
<organism evidence="9 10">
    <name type="scientific">Plesiocystis pacifica SIR-1</name>
    <dbReference type="NCBI Taxonomy" id="391625"/>
    <lineage>
        <taxon>Bacteria</taxon>
        <taxon>Pseudomonadati</taxon>
        <taxon>Myxococcota</taxon>
        <taxon>Polyangia</taxon>
        <taxon>Nannocystales</taxon>
        <taxon>Nannocystaceae</taxon>
        <taxon>Plesiocystis</taxon>
    </lineage>
</organism>
<evidence type="ECO:0000256" key="7">
    <source>
        <dbReference type="SAM" id="SignalP"/>
    </source>
</evidence>
<proteinExistence type="inferred from homology"/>
<keyword evidence="4" id="KW-1015">Disulfide bond</keyword>
<dbReference type="PANTHER" id="PTHR46130">
    <property type="entry name" value="LAMGL DOMAIN-CONTAINING PROTEIN"/>
    <property type="match status" value="1"/>
</dbReference>
<reference evidence="9 10" key="1">
    <citation type="submission" date="2007-06" db="EMBL/GenBank/DDBJ databases">
        <authorList>
            <person name="Shimkets L."/>
            <person name="Ferriera S."/>
            <person name="Johnson J."/>
            <person name="Kravitz S."/>
            <person name="Beeson K."/>
            <person name="Sutton G."/>
            <person name="Rogers Y.-H."/>
            <person name="Friedman R."/>
            <person name="Frazier M."/>
            <person name="Venter J.C."/>
        </authorList>
    </citation>
    <scope>NUCLEOTIDE SEQUENCE [LARGE SCALE GENOMIC DNA]</scope>
    <source>
        <strain evidence="9 10">SIR-1</strain>
    </source>
</reference>
<feature type="domain" description="PA14" evidence="8">
    <location>
        <begin position="404"/>
        <end position="557"/>
    </location>
</feature>
<keyword evidence="3" id="KW-0677">Repeat</keyword>
<dbReference type="NCBIfam" id="TIGR02148">
    <property type="entry name" value="Fibro_Slime"/>
    <property type="match status" value="1"/>
</dbReference>
<dbReference type="OrthoDB" id="9757642at2"/>
<dbReference type="Proteomes" id="UP000005801">
    <property type="component" value="Unassembled WGS sequence"/>
</dbReference>
<dbReference type="Pfam" id="PF13948">
    <property type="entry name" value="DUF4215"/>
    <property type="match status" value="4"/>
</dbReference>
<evidence type="ECO:0000256" key="5">
    <source>
        <dbReference type="ARBA" id="ARBA00023180"/>
    </source>
</evidence>
<protein>
    <submittedName>
        <fullName evidence="9">Putative lipoprotein</fullName>
    </submittedName>
</protein>
<dbReference type="PROSITE" id="PS51820">
    <property type="entry name" value="PA14"/>
    <property type="match status" value="1"/>
</dbReference>
<evidence type="ECO:0000313" key="9">
    <source>
        <dbReference type="EMBL" id="EDM78420.1"/>
    </source>
</evidence>
<dbReference type="AlphaFoldDB" id="A6G6W7"/>
<dbReference type="EMBL" id="ABCS01000031">
    <property type="protein sequence ID" value="EDM78420.1"/>
    <property type="molecule type" value="Genomic_DNA"/>
</dbReference>
<comment type="caution">
    <text evidence="9">The sequence shown here is derived from an EMBL/GenBank/DDBJ whole genome shotgun (WGS) entry which is preliminary data.</text>
</comment>
<evidence type="ECO:0000259" key="8">
    <source>
        <dbReference type="PROSITE" id="PS51820"/>
    </source>
</evidence>
<gene>
    <name evidence="9" type="ORF">PPSIR1_06211</name>
</gene>
<dbReference type="Pfam" id="PF07691">
    <property type="entry name" value="PA14"/>
    <property type="match status" value="1"/>
</dbReference>
<dbReference type="RefSeq" id="WP_006972463.1">
    <property type="nucleotide sequence ID" value="NZ_ABCS01000031.1"/>
</dbReference>
<evidence type="ECO:0000256" key="6">
    <source>
        <dbReference type="SAM" id="MobiDB-lite"/>
    </source>
</evidence>
<dbReference type="PANTHER" id="PTHR46130:SF3">
    <property type="entry name" value="CHROMOSOME UNDETERMINED SCAFFOLD_33, WHOLE GENOME SHOTGUN SEQUENCE"/>
    <property type="match status" value="1"/>
</dbReference>
<keyword evidence="5" id="KW-0325">Glycoprotein</keyword>
<evidence type="ECO:0000256" key="4">
    <source>
        <dbReference type="ARBA" id="ARBA00023157"/>
    </source>
</evidence>
<accession>A6G6W7</accession>
<dbReference type="InterPro" id="IPR037524">
    <property type="entry name" value="PA14/GLEYA"/>
</dbReference>